<dbReference type="CDD" id="cd07036">
    <property type="entry name" value="TPP_PYR_E1-PDHc-beta_like"/>
    <property type="match status" value="1"/>
</dbReference>
<protein>
    <submittedName>
        <fullName evidence="3">Acetoin dehydrogenase complex, E1 component subunit beta</fullName>
    </submittedName>
</protein>
<dbReference type="InterPro" id="IPR009014">
    <property type="entry name" value="Transketo_C/PFOR_II"/>
</dbReference>
<name>A0A058ZJR6_9RHOB</name>
<dbReference type="SMART" id="SM00861">
    <property type="entry name" value="Transket_pyr"/>
    <property type="match status" value="1"/>
</dbReference>
<dbReference type="Pfam" id="PF02779">
    <property type="entry name" value="Transket_pyr"/>
    <property type="match status" value="1"/>
</dbReference>
<organism evidence="3 4">
    <name type="scientific">Actibacterium atlanticum</name>
    <dbReference type="NCBI Taxonomy" id="1461693"/>
    <lineage>
        <taxon>Bacteria</taxon>
        <taxon>Pseudomonadati</taxon>
        <taxon>Pseudomonadota</taxon>
        <taxon>Alphaproteobacteria</taxon>
        <taxon>Rhodobacterales</taxon>
        <taxon>Roseobacteraceae</taxon>
        <taxon>Actibacterium</taxon>
    </lineage>
</organism>
<dbReference type="InterPro" id="IPR029061">
    <property type="entry name" value="THDP-binding"/>
</dbReference>
<dbReference type="PANTHER" id="PTHR43257:SF3">
    <property type="entry name" value="ACETOIN:2,6-DICHLOROPHENOLINDOPHENOL OXIDOREDUCTASE SUBUNIT BETA"/>
    <property type="match status" value="1"/>
</dbReference>
<dbReference type="OrthoDB" id="9780894at2"/>
<evidence type="ECO:0000259" key="2">
    <source>
        <dbReference type="SMART" id="SM00861"/>
    </source>
</evidence>
<dbReference type="Proteomes" id="UP000024836">
    <property type="component" value="Unassembled WGS sequence"/>
</dbReference>
<dbReference type="InterPro" id="IPR005475">
    <property type="entry name" value="Transketolase-like_Pyr-bd"/>
</dbReference>
<dbReference type="SUPFAM" id="SSF52922">
    <property type="entry name" value="TK C-terminal domain-like"/>
    <property type="match status" value="1"/>
</dbReference>
<dbReference type="RefSeq" id="WP_035251272.1">
    <property type="nucleotide sequence ID" value="NZ_AQQY01000006.1"/>
</dbReference>
<dbReference type="FunFam" id="3.40.50.970:FF:000001">
    <property type="entry name" value="Pyruvate dehydrogenase E1 beta subunit"/>
    <property type="match status" value="1"/>
</dbReference>
<dbReference type="SUPFAM" id="SSF52518">
    <property type="entry name" value="Thiamin diphosphate-binding fold (THDP-binding)"/>
    <property type="match status" value="1"/>
</dbReference>
<dbReference type="InterPro" id="IPR033248">
    <property type="entry name" value="Transketolase_C"/>
</dbReference>
<evidence type="ECO:0000256" key="1">
    <source>
        <dbReference type="ARBA" id="ARBA00023002"/>
    </source>
</evidence>
<proteinExistence type="predicted"/>
<dbReference type="Gene3D" id="3.40.50.920">
    <property type="match status" value="1"/>
</dbReference>
<feature type="domain" description="Transketolase-like pyrimidine-binding" evidence="2">
    <location>
        <begin position="5"/>
        <end position="189"/>
    </location>
</feature>
<dbReference type="AlphaFoldDB" id="A0A058ZJR6"/>
<gene>
    <name evidence="3" type="ORF">ATO10_10570</name>
</gene>
<evidence type="ECO:0000313" key="3">
    <source>
        <dbReference type="EMBL" id="KCV81783.1"/>
    </source>
</evidence>
<dbReference type="FunFam" id="3.40.50.920:FF:000001">
    <property type="entry name" value="Pyruvate dehydrogenase E1 beta subunit"/>
    <property type="match status" value="1"/>
</dbReference>
<dbReference type="NCBIfam" id="NF006667">
    <property type="entry name" value="PRK09212.1"/>
    <property type="match status" value="1"/>
</dbReference>
<sequence>MARTLSMKDAINEALDQEMTRDPTVIMMGEDIVGGAGAAGEDDAWGGVLGVSKGLYAKHPKQMIDTPLSESAYVGAAIGAATCGLRPVAELMFIDFMGVCLDQIYNQAAKFRYMFGGKAETPVVIRAMCGAGFRAAAQHSQMLTPIFAHIPGLKVVCPSNAYDTKGLLIQAIRDNDPVIFLEHKNLYGSECDVPEEPYAIPFGEANVVREGSDVTIVTYGLMVPNSLTAAETLKKEGIDVEVIDLRTISPIDMDTVIESVEETGRLVCVDEANPRCSIASDISSVVAQDAFGALKAPIEMVTAPHAPVPFTPSLEDIYIPSPDRIADAVRKTMASSKQEVAAQ</sequence>
<reference evidence="3 4" key="1">
    <citation type="submission" date="2013-04" db="EMBL/GenBank/DDBJ databases">
        <title>Shimia sp. 22II-S11-Z10 Genome Sequencing.</title>
        <authorList>
            <person name="Lai Q."/>
            <person name="Li G."/>
            <person name="Shao Z."/>
        </authorList>
    </citation>
    <scope>NUCLEOTIDE SEQUENCE [LARGE SCALE GENOMIC DNA]</scope>
    <source>
        <strain evidence="4">22II-S11-Z10</strain>
    </source>
</reference>
<comment type="caution">
    <text evidence="3">The sequence shown here is derived from an EMBL/GenBank/DDBJ whole genome shotgun (WGS) entry which is preliminary data.</text>
</comment>
<dbReference type="eggNOG" id="COG0022">
    <property type="taxonomic scope" value="Bacteria"/>
</dbReference>
<dbReference type="GO" id="GO:0016491">
    <property type="term" value="F:oxidoreductase activity"/>
    <property type="evidence" value="ECO:0007669"/>
    <property type="project" value="UniProtKB-KW"/>
</dbReference>
<dbReference type="PATRIC" id="fig|1461693.3.peg.2141"/>
<keyword evidence="4" id="KW-1185">Reference proteome</keyword>
<dbReference type="Pfam" id="PF02780">
    <property type="entry name" value="Transketolase_C"/>
    <property type="match status" value="1"/>
</dbReference>
<evidence type="ECO:0000313" key="4">
    <source>
        <dbReference type="Proteomes" id="UP000024836"/>
    </source>
</evidence>
<dbReference type="STRING" id="1461693.ATO10_10570"/>
<dbReference type="Gene3D" id="3.40.50.970">
    <property type="match status" value="1"/>
</dbReference>
<dbReference type="PANTHER" id="PTHR43257">
    <property type="entry name" value="PYRUVATE DEHYDROGENASE E1 COMPONENT BETA SUBUNIT"/>
    <property type="match status" value="1"/>
</dbReference>
<keyword evidence="1" id="KW-0560">Oxidoreductase</keyword>
<accession>A0A058ZJR6</accession>
<dbReference type="EMBL" id="AQQY01000006">
    <property type="protein sequence ID" value="KCV81783.1"/>
    <property type="molecule type" value="Genomic_DNA"/>
</dbReference>